<sequence length="193" mass="20771">MPSTEYQSFGPLSQAAMGDKYLSSRVIPKFALPRTLACLIHCGHGPHLSAPSSQQMTPPFSKSVAQASVDRCCPSLAPRAQSPHPEESNPGVNEPPSLTPSFTPSSAFQVVIRRSPLFESPLLASNLEALGRLQVSRSAIPGGVKGILSQIMSMDLGRGQNVEDVYLVVAMMEVSRERSAILSIYLCIACIRY</sequence>
<accession>A0AAD5VKL2</accession>
<organism evidence="2 3">
    <name type="scientific">Leucocoprinus birnbaumii</name>
    <dbReference type="NCBI Taxonomy" id="56174"/>
    <lineage>
        <taxon>Eukaryota</taxon>
        <taxon>Fungi</taxon>
        <taxon>Dikarya</taxon>
        <taxon>Basidiomycota</taxon>
        <taxon>Agaricomycotina</taxon>
        <taxon>Agaricomycetes</taxon>
        <taxon>Agaricomycetidae</taxon>
        <taxon>Agaricales</taxon>
        <taxon>Agaricineae</taxon>
        <taxon>Agaricaceae</taxon>
        <taxon>Leucocoprinus</taxon>
    </lineage>
</organism>
<keyword evidence="3" id="KW-1185">Reference proteome</keyword>
<protein>
    <submittedName>
        <fullName evidence="2">Uncharacterized protein</fullName>
    </submittedName>
</protein>
<feature type="region of interest" description="Disordered" evidence="1">
    <location>
        <begin position="75"/>
        <end position="99"/>
    </location>
</feature>
<name>A0AAD5VKL2_9AGAR</name>
<evidence type="ECO:0000313" key="3">
    <source>
        <dbReference type="Proteomes" id="UP001213000"/>
    </source>
</evidence>
<gene>
    <name evidence="2" type="ORF">NP233_g9719</name>
</gene>
<evidence type="ECO:0000256" key="1">
    <source>
        <dbReference type="SAM" id="MobiDB-lite"/>
    </source>
</evidence>
<dbReference type="Proteomes" id="UP001213000">
    <property type="component" value="Unassembled WGS sequence"/>
</dbReference>
<evidence type="ECO:0000313" key="2">
    <source>
        <dbReference type="EMBL" id="KAJ3562208.1"/>
    </source>
</evidence>
<dbReference type="AlphaFoldDB" id="A0AAD5VKL2"/>
<reference evidence="2" key="1">
    <citation type="submission" date="2022-07" db="EMBL/GenBank/DDBJ databases">
        <title>Genome Sequence of Leucocoprinus birnbaumii.</title>
        <authorList>
            <person name="Buettner E."/>
        </authorList>
    </citation>
    <scope>NUCLEOTIDE SEQUENCE</scope>
    <source>
        <strain evidence="2">VT141</strain>
    </source>
</reference>
<proteinExistence type="predicted"/>
<comment type="caution">
    <text evidence="2">The sequence shown here is derived from an EMBL/GenBank/DDBJ whole genome shotgun (WGS) entry which is preliminary data.</text>
</comment>
<dbReference type="EMBL" id="JANIEX010000898">
    <property type="protein sequence ID" value="KAJ3562208.1"/>
    <property type="molecule type" value="Genomic_DNA"/>
</dbReference>